<dbReference type="Proteomes" id="UP000237798">
    <property type="component" value="Unassembled WGS sequence"/>
</dbReference>
<evidence type="ECO:0000313" key="2">
    <source>
        <dbReference type="Proteomes" id="UP000237798"/>
    </source>
</evidence>
<keyword evidence="2" id="KW-1185">Reference proteome</keyword>
<dbReference type="RefSeq" id="WP_106011004.1">
    <property type="nucleotide sequence ID" value="NZ_PVXP01000099.1"/>
</dbReference>
<reference evidence="1 2" key="1">
    <citation type="submission" date="2018-03" db="EMBL/GenBank/DDBJ databases">
        <title>Genome sequence of Clostridium luticellarii DSM 29923.</title>
        <authorList>
            <person name="Poehlein A."/>
            <person name="Daniel R."/>
        </authorList>
    </citation>
    <scope>NUCLEOTIDE SEQUENCE [LARGE SCALE GENOMIC DNA]</scope>
    <source>
        <strain evidence="1 2">DSM 29923</strain>
    </source>
</reference>
<accession>A0A2T0B6V8</accession>
<organism evidence="1 2">
    <name type="scientific">Clostridium luticellarii</name>
    <dbReference type="NCBI Taxonomy" id="1691940"/>
    <lineage>
        <taxon>Bacteria</taxon>
        <taxon>Bacillati</taxon>
        <taxon>Bacillota</taxon>
        <taxon>Clostridia</taxon>
        <taxon>Eubacteriales</taxon>
        <taxon>Clostridiaceae</taxon>
        <taxon>Clostridium</taxon>
    </lineage>
</organism>
<dbReference type="EMBL" id="PVXP01000099">
    <property type="protein sequence ID" value="PRR79624.1"/>
    <property type="molecule type" value="Genomic_DNA"/>
</dbReference>
<gene>
    <name evidence="1" type="ORF">CLLU_34680</name>
</gene>
<name>A0A2T0B6V8_9CLOT</name>
<protein>
    <submittedName>
        <fullName evidence="1">Uncharacterized protein</fullName>
    </submittedName>
</protein>
<proteinExistence type="predicted"/>
<dbReference type="AlphaFoldDB" id="A0A2T0B6V8"/>
<sequence length="75" mass="8833">MDDKEKLNQELQWVKYRMHILDIMEKKLLLMRNMAQETKIPGHNEAEIEELNRKINNLAGQVKALDDESKKIDGV</sequence>
<comment type="caution">
    <text evidence="1">The sequence shown here is derived from an EMBL/GenBank/DDBJ whole genome shotgun (WGS) entry which is preliminary data.</text>
</comment>
<evidence type="ECO:0000313" key="1">
    <source>
        <dbReference type="EMBL" id="PRR79624.1"/>
    </source>
</evidence>
<dbReference type="OrthoDB" id="1798834at2"/>